<comment type="caution">
    <text evidence="1">The sequence shown here is derived from an EMBL/GenBank/DDBJ whole genome shotgun (WGS) entry which is preliminary data.</text>
</comment>
<evidence type="ECO:0000313" key="2">
    <source>
        <dbReference type="Proteomes" id="UP000077786"/>
    </source>
</evidence>
<gene>
    <name evidence="1" type="ORF">A0123_03417</name>
</gene>
<evidence type="ECO:0000313" key="1">
    <source>
        <dbReference type="EMBL" id="OAJ65941.1"/>
    </source>
</evidence>
<accession>A0A1B6VFB8</accession>
<protein>
    <submittedName>
        <fullName evidence="1">Uncharacterized protein</fullName>
    </submittedName>
</protein>
<sequence length="92" mass="10370">MTGATRAGTIWHRSRWALSDPLSALFSPVTFSVLPGQAHSLHDSFGLQVERVGHGQTFLSPVVRQQAVGFPGKDLEGRRFVRRRLDCRRNRE</sequence>
<proteinExistence type="predicted"/>
<dbReference type="AlphaFoldDB" id="A0A1B6VFB8"/>
<dbReference type="EMBL" id="LUTU01000032">
    <property type="protein sequence ID" value="OAJ65941.1"/>
    <property type="molecule type" value="Genomic_DNA"/>
</dbReference>
<dbReference type="Proteomes" id="UP000077786">
    <property type="component" value="Unassembled WGS sequence"/>
</dbReference>
<organism evidence="1 2">
    <name type="scientific">Gluconobacter cerinus</name>
    <dbReference type="NCBI Taxonomy" id="38307"/>
    <lineage>
        <taxon>Bacteria</taxon>
        <taxon>Pseudomonadati</taxon>
        <taxon>Pseudomonadota</taxon>
        <taxon>Alphaproteobacteria</taxon>
        <taxon>Acetobacterales</taxon>
        <taxon>Acetobacteraceae</taxon>
        <taxon>Gluconobacter</taxon>
    </lineage>
</organism>
<dbReference type="PATRIC" id="fig|38307.3.peg.3590"/>
<reference evidence="1 2" key="1">
    <citation type="submission" date="2016-03" db="EMBL/GenBank/DDBJ databases">
        <title>Draft genome sequence of Gluconobacter cerinus strain CECT 9110.</title>
        <authorList>
            <person name="Sainz F."/>
            <person name="Mas A."/>
            <person name="Torija M.J."/>
        </authorList>
    </citation>
    <scope>NUCLEOTIDE SEQUENCE [LARGE SCALE GENOMIC DNA]</scope>
    <source>
        <strain evidence="1 2">CECT 9110</strain>
    </source>
</reference>
<name>A0A1B6VFB8_9PROT</name>